<organism evidence="1 2">
    <name type="scientific">Macrosiphum euphorbiae</name>
    <name type="common">potato aphid</name>
    <dbReference type="NCBI Taxonomy" id="13131"/>
    <lineage>
        <taxon>Eukaryota</taxon>
        <taxon>Metazoa</taxon>
        <taxon>Ecdysozoa</taxon>
        <taxon>Arthropoda</taxon>
        <taxon>Hexapoda</taxon>
        <taxon>Insecta</taxon>
        <taxon>Pterygota</taxon>
        <taxon>Neoptera</taxon>
        <taxon>Paraneoptera</taxon>
        <taxon>Hemiptera</taxon>
        <taxon>Sternorrhyncha</taxon>
        <taxon>Aphidomorpha</taxon>
        <taxon>Aphidoidea</taxon>
        <taxon>Aphididae</taxon>
        <taxon>Macrosiphini</taxon>
        <taxon>Macrosiphum</taxon>
    </lineage>
</organism>
<evidence type="ECO:0000313" key="2">
    <source>
        <dbReference type="Proteomes" id="UP001160148"/>
    </source>
</evidence>
<gene>
    <name evidence="1" type="ORF">MEUPH1_LOCUS2296</name>
</gene>
<comment type="caution">
    <text evidence="1">The sequence shown here is derived from an EMBL/GenBank/DDBJ whole genome shotgun (WGS) entry which is preliminary data.</text>
</comment>
<sequence length="98" mass="10910">MLHCTSLWSRVGPRVSSDTHRSLPRKRQWISTGPKGLSRLMYTSSAACSRRTDSCDGAQARFNLIIYCNDKNAVGADAPEAMRIFRLGFHLIKPGAEN</sequence>
<dbReference type="AlphaFoldDB" id="A0AAV0VLY9"/>
<dbReference type="EMBL" id="CARXXK010000001">
    <property type="protein sequence ID" value="CAI6345263.1"/>
    <property type="molecule type" value="Genomic_DNA"/>
</dbReference>
<dbReference type="Proteomes" id="UP001160148">
    <property type="component" value="Unassembled WGS sequence"/>
</dbReference>
<proteinExistence type="predicted"/>
<reference evidence="1 2" key="1">
    <citation type="submission" date="2023-01" db="EMBL/GenBank/DDBJ databases">
        <authorList>
            <person name="Whitehead M."/>
        </authorList>
    </citation>
    <scope>NUCLEOTIDE SEQUENCE [LARGE SCALE GENOMIC DNA]</scope>
</reference>
<name>A0AAV0VLY9_9HEMI</name>
<keyword evidence="2" id="KW-1185">Reference proteome</keyword>
<evidence type="ECO:0000313" key="1">
    <source>
        <dbReference type="EMBL" id="CAI6345263.1"/>
    </source>
</evidence>
<protein>
    <submittedName>
        <fullName evidence="1">Uncharacterized protein</fullName>
    </submittedName>
</protein>
<accession>A0AAV0VLY9</accession>